<keyword evidence="3" id="KW-1185">Reference proteome</keyword>
<evidence type="ECO:0000313" key="3">
    <source>
        <dbReference type="Proteomes" id="UP001236657"/>
    </source>
</evidence>
<dbReference type="InterPro" id="IPR008538">
    <property type="entry name" value="Uma2"/>
</dbReference>
<evidence type="ECO:0000259" key="1">
    <source>
        <dbReference type="Pfam" id="PF05685"/>
    </source>
</evidence>
<dbReference type="EMBL" id="CP133218">
    <property type="protein sequence ID" value="WML92218.1"/>
    <property type="molecule type" value="Genomic_DNA"/>
</dbReference>
<dbReference type="InterPro" id="IPR012296">
    <property type="entry name" value="Nuclease_put_TT1808"/>
</dbReference>
<dbReference type="GO" id="GO:0004519">
    <property type="term" value="F:endonuclease activity"/>
    <property type="evidence" value="ECO:0007669"/>
    <property type="project" value="UniProtKB-KW"/>
</dbReference>
<dbReference type="RefSeq" id="WP_028488243.1">
    <property type="nucleotide sequence ID" value="NZ_CP133218.1"/>
</dbReference>
<dbReference type="InterPro" id="IPR011335">
    <property type="entry name" value="Restrct_endonuc-II-like"/>
</dbReference>
<keyword evidence="2" id="KW-0378">Hydrolase</keyword>
<gene>
    <name evidence="2" type="ORF">RCF98_07700</name>
</gene>
<accession>A0ABY9MUM2</accession>
<sequence length="191" mass="21356">MSAATLPNTASEPEEKLITADELFAMADTSGFELIRGQLHPMPPTGYEHGETESDIAFCLKSFVRQQNLGKVMTGEVGMYIRRAPDSVRAADVLFISHQRLQQVQSKSYLDVAPELVVEVLSPRDSWVDMAEKLEDYFSIGVVQVWFANPRNKTLQVFTSVTDSVLLRGEERVPTIPFLPGFTLNVSDIYN</sequence>
<evidence type="ECO:0000313" key="2">
    <source>
        <dbReference type="EMBL" id="WML92218.1"/>
    </source>
</evidence>
<feature type="domain" description="Putative restriction endonuclease" evidence="1">
    <location>
        <begin position="23"/>
        <end position="186"/>
    </location>
</feature>
<keyword evidence="2" id="KW-0255">Endonuclease</keyword>
<dbReference type="SUPFAM" id="SSF52980">
    <property type="entry name" value="Restriction endonuclease-like"/>
    <property type="match status" value="1"/>
</dbReference>
<organism evidence="2 3">
    <name type="scientific">Thiothrix lacustris</name>
    <dbReference type="NCBI Taxonomy" id="525917"/>
    <lineage>
        <taxon>Bacteria</taxon>
        <taxon>Pseudomonadati</taxon>
        <taxon>Pseudomonadota</taxon>
        <taxon>Gammaproteobacteria</taxon>
        <taxon>Thiotrichales</taxon>
        <taxon>Thiotrichaceae</taxon>
        <taxon>Thiothrix</taxon>
    </lineage>
</organism>
<dbReference type="Pfam" id="PF05685">
    <property type="entry name" value="Uma2"/>
    <property type="match status" value="1"/>
</dbReference>
<protein>
    <submittedName>
        <fullName evidence="2">Uma2 family endonuclease</fullName>
    </submittedName>
</protein>
<keyword evidence="2" id="KW-0540">Nuclease</keyword>
<dbReference type="CDD" id="cd06260">
    <property type="entry name" value="DUF820-like"/>
    <property type="match status" value="1"/>
</dbReference>
<name>A0ABY9MUM2_9GAMM</name>
<reference evidence="2 3" key="1">
    <citation type="submission" date="2023-08" db="EMBL/GenBank/DDBJ databases">
        <title>New molecular markers tilS and rpoB for phylogenetic and monitoring studies of the genus Thiothrix biodiversity.</title>
        <authorList>
            <person name="Ravin N.V."/>
            <person name="Smolyakov D."/>
            <person name="Markov N.D."/>
            <person name="Beletsky A.V."/>
            <person name="Mardanov A.V."/>
            <person name="Rudenko T.S."/>
            <person name="Grabovich M.Y."/>
        </authorList>
    </citation>
    <scope>NUCLEOTIDE SEQUENCE [LARGE SCALE GENOMIC DNA]</scope>
    <source>
        <strain evidence="2 3">MK1</strain>
    </source>
</reference>
<dbReference type="Proteomes" id="UP001236657">
    <property type="component" value="Chromosome"/>
</dbReference>
<dbReference type="Gene3D" id="3.90.1570.10">
    <property type="entry name" value="tt1808, chain A"/>
    <property type="match status" value="1"/>
</dbReference>
<dbReference type="PANTHER" id="PTHR34107:SF1">
    <property type="entry name" value="SLL0198 PROTEIN"/>
    <property type="match status" value="1"/>
</dbReference>
<proteinExistence type="predicted"/>
<dbReference type="PANTHER" id="PTHR34107">
    <property type="entry name" value="SLL0198 PROTEIN-RELATED"/>
    <property type="match status" value="1"/>
</dbReference>